<proteinExistence type="predicted"/>
<keyword evidence="1" id="KW-1185">Reference proteome</keyword>
<evidence type="ECO:0000313" key="1">
    <source>
        <dbReference type="Proteomes" id="UP001732720"/>
    </source>
</evidence>
<accession>A0AC58KUU7</accession>
<protein>
    <submittedName>
        <fullName evidence="2">17-beta-hydroxysteroid dehydrogenase type 3 isoform X1</fullName>
    </submittedName>
</protein>
<sequence>MGEALHQFFIWVGVLVCLVFLVKCVRFCKCIVLSFRKVQPSSFLQSMGQWAVITGAGDGIGKAYSFELAKHGLNVVLISRTLGKLQAIATEIERTIGSRVKIIQADFTKDDIYEYIKEKLNGLQIGILVNNVGVLPNLFPSHFFSEPDEIQNVIHCNITSVVKMTQLVLKHMESRQKGLILNISSGIALCPWPLYSLYSASKFSFSLQAFVRMFSKALQVEYKEKGIIIQVLTPYGVSTPMTKHVNTSIITKSAEDFVKESLKYITVGDETCGCLAHEILAGLLSLIPSWALYSRGLQRVLLTSYTNYLEQNIKVK</sequence>
<reference evidence="2" key="1">
    <citation type="submission" date="2025-08" db="UniProtKB">
        <authorList>
            <consortium name="RefSeq"/>
        </authorList>
    </citation>
    <scope>IDENTIFICATION</scope>
</reference>
<dbReference type="RefSeq" id="XP_073908660.1">
    <property type="nucleotide sequence ID" value="XM_074052559.1"/>
</dbReference>
<organism evidence="1 2">
    <name type="scientific">Castor canadensis</name>
    <name type="common">American beaver</name>
    <dbReference type="NCBI Taxonomy" id="51338"/>
    <lineage>
        <taxon>Eukaryota</taxon>
        <taxon>Metazoa</taxon>
        <taxon>Chordata</taxon>
        <taxon>Craniata</taxon>
        <taxon>Vertebrata</taxon>
        <taxon>Euteleostomi</taxon>
        <taxon>Mammalia</taxon>
        <taxon>Eutheria</taxon>
        <taxon>Euarchontoglires</taxon>
        <taxon>Glires</taxon>
        <taxon>Rodentia</taxon>
        <taxon>Castorimorpha</taxon>
        <taxon>Castoridae</taxon>
        <taxon>Castor</taxon>
    </lineage>
</organism>
<name>A0AC58KUU7_CASCN</name>
<dbReference type="Proteomes" id="UP001732720">
    <property type="component" value="Chromosome 13"/>
</dbReference>
<gene>
    <name evidence="2" type="primary">Hsd17b3</name>
</gene>
<evidence type="ECO:0000313" key="2">
    <source>
        <dbReference type="RefSeq" id="XP_073908660.1"/>
    </source>
</evidence>